<gene>
    <name evidence="4" type="ORF">MICPUN_50361</name>
</gene>
<dbReference type="Gene3D" id="2.60.200.20">
    <property type="match status" value="1"/>
</dbReference>
<dbReference type="Proteomes" id="UP000002009">
    <property type="component" value="Chromosome 5"/>
</dbReference>
<dbReference type="CDD" id="cd00060">
    <property type="entry name" value="FHA"/>
    <property type="match status" value="1"/>
</dbReference>
<sequence length="455" mass="48609">MFIPIFLIGRSDCQLDRQQRESSRAVGNRIRAFPASAMAPAMAIVSASSVTTRTITPARVVAGGRRQAAARVPAAASSASSRNDSIARRMRGRTDSGRGVAAAAFNFKNPFGGKSEPEDDADEAGDGAAYVDDAVDGNPFLSKSNSSTPSSDERDDAAPELKLPKLPANPFASFGAKAAEPEDEEDAYEEEEEEAFEEPAKSGSPFGNPFASFGAMNQTIDQTVDLDYGDDEDDFEEPKKGGFGGFALPSFPTPAKKEAKPPTPAAAAPAKRESGKSLGNWERTFKDGVKDGDIPTWTLDPEPVRGAALRPVKLRTGDILVVGRDKGPGIDYVAKVNCVSGVHCQFEMEGNKLFVTDLGSTNGTYVAGREVRKNARTRVYNGDTVRLGAENVNGEAFVTFDTDLTGAKELDKNTEYGQVQAVVEALGGPKVVVNFLIINVFFQLGFYLLLNLQTN</sequence>
<evidence type="ECO:0000256" key="2">
    <source>
        <dbReference type="SAM" id="Phobius"/>
    </source>
</evidence>
<proteinExistence type="predicted"/>
<dbReference type="PANTHER" id="PTHR23308">
    <property type="entry name" value="NUCLEAR INHIBITOR OF PROTEIN PHOSPHATASE-1"/>
    <property type="match status" value="1"/>
</dbReference>
<keyword evidence="5" id="KW-1185">Reference proteome</keyword>
<dbReference type="STRING" id="296587.C1E6W1"/>
<dbReference type="InterPro" id="IPR000253">
    <property type="entry name" value="FHA_dom"/>
</dbReference>
<dbReference type="InterPro" id="IPR008984">
    <property type="entry name" value="SMAD_FHA_dom_sf"/>
</dbReference>
<dbReference type="SUPFAM" id="SSF49879">
    <property type="entry name" value="SMAD/FHA domain"/>
    <property type="match status" value="1"/>
</dbReference>
<feature type="compositionally biased region" description="Polar residues" evidence="1">
    <location>
        <begin position="141"/>
        <end position="150"/>
    </location>
</feature>
<feature type="compositionally biased region" description="Low complexity" evidence="1">
    <location>
        <begin position="72"/>
        <end position="84"/>
    </location>
</feature>
<dbReference type="InParanoid" id="C1E6W1"/>
<dbReference type="EMBL" id="CP001326">
    <property type="protein sequence ID" value="ACO63875.1"/>
    <property type="molecule type" value="Genomic_DNA"/>
</dbReference>
<keyword evidence="2" id="KW-0472">Membrane</keyword>
<dbReference type="RefSeq" id="XP_002502617.1">
    <property type="nucleotide sequence ID" value="XM_002502571.1"/>
</dbReference>
<name>C1E6W1_MICCC</name>
<evidence type="ECO:0000259" key="3">
    <source>
        <dbReference type="PROSITE" id="PS50006"/>
    </source>
</evidence>
<evidence type="ECO:0000313" key="4">
    <source>
        <dbReference type="EMBL" id="ACO63875.1"/>
    </source>
</evidence>
<organism evidence="4 5">
    <name type="scientific">Micromonas commoda (strain RCC299 / NOUM17 / CCMP2709)</name>
    <name type="common">Picoplanktonic green alga</name>
    <dbReference type="NCBI Taxonomy" id="296587"/>
    <lineage>
        <taxon>Eukaryota</taxon>
        <taxon>Viridiplantae</taxon>
        <taxon>Chlorophyta</taxon>
        <taxon>Mamiellophyceae</taxon>
        <taxon>Mamiellales</taxon>
        <taxon>Mamiellaceae</taxon>
        <taxon>Micromonas</taxon>
    </lineage>
</organism>
<evidence type="ECO:0000313" key="5">
    <source>
        <dbReference type="Proteomes" id="UP000002009"/>
    </source>
</evidence>
<dbReference type="InterPro" id="IPR050923">
    <property type="entry name" value="Cell_Proc_Reg/RNA_Proc"/>
</dbReference>
<dbReference type="GeneID" id="8243530"/>
<dbReference type="OMA" id="HCQFEME"/>
<keyword evidence="2" id="KW-1133">Transmembrane helix</keyword>
<protein>
    <recommendedName>
        <fullName evidence="3">FHA domain-containing protein</fullName>
    </recommendedName>
</protein>
<keyword evidence="2" id="KW-0812">Transmembrane</keyword>
<dbReference type="OrthoDB" id="687730at2759"/>
<dbReference type="PROSITE" id="PS50006">
    <property type="entry name" value="FHA_DOMAIN"/>
    <property type="match status" value="1"/>
</dbReference>
<evidence type="ECO:0000256" key="1">
    <source>
        <dbReference type="SAM" id="MobiDB-lite"/>
    </source>
</evidence>
<dbReference type="Pfam" id="PF00498">
    <property type="entry name" value="FHA"/>
    <property type="match status" value="1"/>
</dbReference>
<dbReference type="KEGG" id="mis:MICPUN_50361"/>
<feature type="region of interest" description="Disordered" evidence="1">
    <location>
        <begin position="254"/>
        <end position="276"/>
    </location>
</feature>
<reference evidence="4 5" key="1">
    <citation type="journal article" date="2009" name="Science">
        <title>Green evolution and dynamic adaptations revealed by genomes of the marine picoeukaryotes Micromonas.</title>
        <authorList>
            <person name="Worden A.Z."/>
            <person name="Lee J.H."/>
            <person name="Mock T."/>
            <person name="Rouze P."/>
            <person name="Simmons M.P."/>
            <person name="Aerts A.L."/>
            <person name="Allen A.E."/>
            <person name="Cuvelier M.L."/>
            <person name="Derelle E."/>
            <person name="Everett M.V."/>
            <person name="Foulon E."/>
            <person name="Grimwood J."/>
            <person name="Gundlach H."/>
            <person name="Henrissat B."/>
            <person name="Napoli C."/>
            <person name="McDonald S.M."/>
            <person name="Parker M.S."/>
            <person name="Rombauts S."/>
            <person name="Salamov A."/>
            <person name="Von Dassow P."/>
            <person name="Badger J.H."/>
            <person name="Coutinho P.M."/>
            <person name="Demir E."/>
            <person name="Dubchak I."/>
            <person name="Gentemann C."/>
            <person name="Eikrem W."/>
            <person name="Gready J.E."/>
            <person name="John U."/>
            <person name="Lanier W."/>
            <person name="Lindquist E.A."/>
            <person name="Lucas S."/>
            <person name="Mayer K.F."/>
            <person name="Moreau H."/>
            <person name="Not F."/>
            <person name="Otillar R."/>
            <person name="Panaud O."/>
            <person name="Pangilinan J."/>
            <person name="Paulsen I."/>
            <person name="Piegu B."/>
            <person name="Poliakov A."/>
            <person name="Robbens S."/>
            <person name="Schmutz J."/>
            <person name="Toulza E."/>
            <person name="Wyss T."/>
            <person name="Zelensky A."/>
            <person name="Zhou K."/>
            <person name="Armbrust E.V."/>
            <person name="Bhattacharya D."/>
            <person name="Goodenough U.W."/>
            <person name="Van de Peer Y."/>
            <person name="Grigoriev I.V."/>
        </authorList>
    </citation>
    <scope>NUCLEOTIDE SEQUENCE [LARGE SCALE GENOMIC DNA]</scope>
    <source>
        <strain evidence="5">RCC299 / NOUM17</strain>
    </source>
</reference>
<accession>C1E6W1</accession>
<feature type="compositionally biased region" description="Acidic residues" evidence="1">
    <location>
        <begin position="181"/>
        <end position="197"/>
    </location>
</feature>
<dbReference type="AlphaFoldDB" id="C1E6W1"/>
<feature type="region of interest" description="Disordered" evidence="1">
    <location>
        <begin position="72"/>
        <end position="213"/>
    </location>
</feature>
<feature type="transmembrane region" description="Helical" evidence="2">
    <location>
        <begin position="431"/>
        <end position="450"/>
    </location>
</feature>
<dbReference type="SMART" id="SM00240">
    <property type="entry name" value="FHA"/>
    <property type="match status" value="1"/>
</dbReference>
<feature type="domain" description="FHA" evidence="3">
    <location>
        <begin position="320"/>
        <end position="371"/>
    </location>
</feature>